<feature type="region of interest" description="Disordered" evidence="1">
    <location>
        <begin position="54"/>
        <end position="78"/>
    </location>
</feature>
<keyword evidence="2" id="KW-1133">Transmembrane helix</keyword>
<proteinExistence type="predicted"/>
<evidence type="ECO:0000313" key="4">
    <source>
        <dbReference type="Proteomes" id="UP000663570"/>
    </source>
</evidence>
<dbReference type="Proteomes" id="UP000663570">
    <property type="component" value="Chromosome"/>
</dbReference>
<keyword evidence="2" id="KW-0472">Membrane</keyword>
<dbReference type="EMBL" id="CP071060">
    <property type="protein sequence ID" value="QSI76855.1"/>
    <property type="molecule type" value="Genomic_DNA"/>
</dbReference>
<evidence type="ECO:0008006" key="5">
    <source>
        <dbReference type="Google" id="ProtNLM"/>
    </source>
</evidence>
<gene>
    <name evidence="3" type="ORF">JY500_20800</name>
</gene>
<reference evidence="3 4" key="1">
    <citation type="submission" date="2021-02" db="EMBL/GenBank/DDBJ databases">
        <title>Niveibacterium changnyeongensis HC41.</title>
        <authorList>
            <person name="Kang M."/>
        </authorList>
    </citation>
    <scope>NUCLEOTIDE SEQUENCE [LARGE SCALE GENOMIC DNA]</scope>
    <source>
        <strain evidence="3 4">HC41</strain>
    </source>
</reference>
<evidence type="ECO:0000256" key="1">
    <source>
        <dbReference type="SAM" id="MobiDB-lite"/>
    </source>
</evidence>
<keyword evidence="2" id="KW-0812">Transmembrane</keyword>
<keyword evidence="4" id="KW-1185">Reference proteome</keyword>
<accession>A0ABX7M8R1</accession>
<feature type="transmembrane region" description="Helical" evidence="2">
    <location>
        <begin position="12"/>
        <end position="32"/>
    </location>
</feature>
<sequence>MPVVANPRAQGPLRVALVVSLVLHAVILFAPVRGPKPASPPSRLTTRLAPRIAKAPEPAPEPTPQVAPQASPRAPQRNVITRKHDAAPAAATVPKFTQAERDEMNGFLQSLESEARAQPSLAQRSLAMARQIGRETAAESDDSAVSLERIENSPPVNPFSLEMYLDALVTKLNRSASHVKDERRQVGYRKAAVQLRLNPDGTVRSFEILNAGDQFDQINFIKALVERAAPYSPFPPDIVRSAKSMAILICIIPTRSAGGFGFTRNGGGGGC</sequence>
<organism evidence="3 4">
    <name type="scientific">Niveibacterium microcysteis</name>
    <dbReference type="NCBI Taxonomy" id="2811415"/>
    <lineage>
        <taxon>Bacteria</taxon>
        <taxon>Pseudomonadati</taxon>
        <taxon>Pseudomonadota</taxon>
        <taxon>Betaproteobacteria</taxon>
        <taxon>Rhodocyclales</taxon>
        <taxon>Rhodocyclaceae</taxon>
        <taxon>Niveibacterium</taxon>
    </lineage>
</organism>
<dbReference type="RefSeq" id="WP_206254457.1">
    <property type="nucleotide sequence ID" value="NZ_CP071060.1"/>
</dbReference>
<protein>
    <recommendedName>
        <fullName evidence="5">TonB C-terminal domain-containing protein</fullName>
    </recommendedName>
</protein>
<evidence type="ECO:0000313" key="3">
    <source>
        <dbReference type="EMBL" id="QSI76855.1"/>
    </source>
</evidence>
<evidence type="ECO:0000256" key="2">
    <source>
        <dbReference type="SAM" id="Phobius"/>
    </source>
</evidence>
<name>A0ABX7M8R1_9RHOO</name>